<keyword evidence="1" id="KW-0472">Membrane</keyword>
<evidence type="ECO:0000259" key="2">
    <source>
        <dbReference type="Pfam" id="PF02627"/>
    </source>
</evidence>
<proteinExistence type="predicted"/>
<dbReference type="AlphaFoldDB" id="A0AAW6U600"/>
<feature type="domain" description="Carboxymuconolactone decarboxylase-like" evidence="2">
    <location>
        <begin position="38"/>
        <end position="82"/>
    </location>
</feature>
<dbReference type="Proteomes" id="UP001431532">
    <property type="component" value="Unassembled WGS sequence"/>
</dbReference>
<evidence type="ECO:0000313" key="4">
    <source>
        <dbReference type="Proteomes" id="UP001431532"/>
    </source>
</evidence>
<dbReference type="InterPro" id="IPR004675">
    <property type="entry name" value="AhpD_core"/>
</dbReference>
<dbReference type="GO" id="GO:0051920">
    <property type="term" value="F:peroxiredoxin activity"/>
    <property type="evidence" value="ECO:0007669"/>
    <property type="project" value="InterPro"/>
</dbReference>
<dbReference type="RefSeq" id="WP_282839764.1">
    <property type="nucleotide sequence ID" value="NZ_JASCXW010000024.1"/>
</dbReference>
<dbReference type="InterPro" id="IPR029032">
    <property type="entry name" value="AhpD-like"/>
</dbReference>
<name>A0AAW6U600_9MOLU</name>
<dbReference type="NCBIfam" id="TIGR00778">
    <property type="entry name" value="ahpD_dom"/>
    <property type="match status" value="1"/>
</dbReference>
<dbReference type="Gene3D" id="1.20.1290.10">
    <property type="entry name" value="AhpD-like"/>
    <property type="match status" value="1"/>
</dbReference>
<keyword evidence="1" id="KW-0812">Transmembrane</keyword>
<gene>
    <name evidence="3" type="ORF">QJ521_07130</name>
</gene>
<organism evidence="3 4">
    <name type="scientific">Peloplasma aerotolerans</name>
    <dbReference type="NCBI Taxonomy" id="3044389"/>
    <lineage>
        <taxon>Bacteria</taxon>
        <taxon>Bacillati</taxon>
        <taxon>Mycoplasmatota</taxon>
        <taxon>Mollicutes</taxon>
        <taxon>Acholeplasmatales</taxon>
        <taxon>Acholeplasmataceae</taxon>
        <taxon>Peloplasma</taxon>
    </lineage>
</organism>
<comment type="caution">
    <text evidence="3">The sequence shown here is derived from an EMBL/GenBank/DDBJ whole genome shotgun (WGS) entry which is preliminary data.</text>
</comment>
<dbReference type="EMBL" id="JASCXW010000024">
    <property type="protein sequence ID" value="MDI6453332.1"/>
    <property type="molecule type" value="Genomic_DNA"/>
</dbReference>
<reference evidence="3" key="1">
    <citation type="submission" date="2023-05" db="EMBL/GenBank/DDBJ databases">
        <title>Mariniplasma microaerophilum sp. nov., a novel anaerobic mollicute isolated from terrestrial mud volcano, Taman Peninsula, Russia.</title>
        <authorList>
            <person name="Khomyakova M.A."/>
            <person name="Merkel A.Y."/>
            <person name="Slobodkin A.I."/>
        </authorList>
    </citation>
    <scope>NUCLEOTIDE SEQUENCE</scope>
    <source>
        <strain evidence="3">M4Ah</strain>
    </source>
</reference>
<accession>A0AAW6U600</accession>
<protein>
    <submittedName>
        <fullName evidence="3">Carboxymuconolactone decarboxylase family protein</fullName>
    </submittedName>
</protein>
<feature type="transmembrane region" description="Helical" evidence="1">
    <location>
        <begin position="127"/>
        <end position="148"/>
    </location>
</feature>
<evidence type="ECO:0000313" key="3">
    <source>
        <dbReference type="EMBL" id="MDI6453332.1"/>
    </source>
</evidence>
<dbReference type="InterPro" id="IPR003779">
    <property type="entry name" value="CMD-like"/>
</dbReference>
<dbReference type="SUPFAM" id="SSF69118">
    <property type="entry name" value="AhpD-like"/>
    <property type="match status" value="1"/>
</dbReference>
<feature type="transmembrane region" description="Helical" evidence="1">
    <location>
        <begin position="168"/>
        <end position="189"/>
    </location>
</feature>
<keyword evidence="4" id="KW-1185">Reference proteome</keyword>
<sequence length="203" mass="23169">MSKYEKRKYSLIEHIPIVFRAALGFLTLKSLKKKKVMNFKLKERIMLAVTEVNGCVLCSYVHTKLALKSGMTDDEIKALLAGDLENVPKEESLAVLFAKDYAYQKENIDPVYYNKIEERYGVYKAKAILSVCEVITMTNSMGIAIGLLKETLTFKHVKGSNILNEILIPIFTMILFPVFLVLSLFVLPFRLMRLKKKAKPIKV</sequence>
<dbReference type="Pfam" id="PF02627">
    <property type="entry name" value="CMD"/>
    <property type="match status" value="1"/>
</dbReference>
<keyword evidence="1" id="KW-1133">Transmembrane helix</keyword>
<evidence type="ECO:0000256" key="1">
    <source>
        <dbReference type="SAM" id="Phobius"/>
    </source>
</evidence>